<keyword evidence="2" id="KW-1185">Reference proteome</keyword>
<evidence type="ECO:0000313" key="1">
    <source>
        <dbReference type="EMBL" id="KZP20232.1"/>
    </source>
</evidence>
<organism evidence="1 2">
    <name type="scientific">Athelia psychrophila</name>
    <dbReference type="NCBI Taxonomy" id="1759441"/>
    <lineage>
        <taxon>Eukaryota</taxon>
        <taxon>Fungi</taxon>
        <taxon>Dikarya</taxon>
        <taxon>Basidiomycota</taxon>
        <taxon>Agaricomycotina</taxon>
        <taxon>Agaricomycetes</taxon>
        <taxon>Agaricomycetidae</taxon>
        <taxon>Atheliales</taxon>
        <taxon>Atheliaceae</taxon>
        <taxon>Athelia</taxon>
    </lineage>
</organism>
<dbReference type="AlphaFoldDB" id="A0A166IW10"/>
<dbReference type="EMBL" id="KV417557">
    <property type="protein sequence ID" value="KZP20232.1"/>
    <property type="molecule type" value="Genomic_DNA"/>
</dbReference>
<reference evidence="1 2" key="1">
    <citation type="journal article" date="2016" name="Mol. Biol. Evol.">
        <title>Comparative Genomics of Early-Diverging Mushroom-Forming Fungi Provides Insights into the Origins of Lignocellulose Decay Capabilities.</title>
        <authorList>
            <person name="Nagy L.G."/>
            <person name="Riley R."/>
            <person name="Tritt A."/>
            <person name="Adam C."/>
            <person name="Daum C."/>
            <person name="Floudas D."/>
            <person name="Sun H."/>
            <person name="Yadav J.S."/>
            <person name="Pangilinan J."/>
            <person name="Larsson K.H."/>
            <person name="Matsuura K."/>
            <person name="Barry K."/>
            <person name="Labutti K."/>
            <person name="Kuo R."/>
            <person name="Ohm R.A."/>
            <person name="Bhattacharya S.S."/>
            <person name="Shirouzu T."/>
            <person name="Yoshinaga Y."/>
            <person name="Martin F.M."/>
            <person name="Grigoriev I.V."/>
            <person name="Hibbett D.S."/>
        </authorList>
    </citation>
    <scope>NUCLEOTIDE SEQUENCE [LARGE SCALE GENOMIC DNA]</scope>
    <source>
        <strain evidence="1 2">CBS 109695</strain>
    </source>
</reference>
<sequence length="99" mass="10994">MIRLNVCMYLPKLSTYPSYAIPSSTPVPYNFDIFIGTLNKPISAATEGYNELIFAYVRTASGRIFALSGDPNETLVASEEWAKEVARELEVEKCARGKP</sequence>
<accession>A0A166IW10</accession>
<dbReference type="Proteomes" id="UP000076532">
    <property type="component" value="Unassembled WGS sequence"/>
</dbReference>
<evidence type="ECO:0000313" key="2">
    <source>
        <dbReference type="Proteomes" id="UP000076532"/>
    </source>
</evidence>
<name>A0A166IW10_9AGAM</name>
<gene>
    <name evidence="1" type="ORF">FIBSPDRAFT_954846</name>
</gene>
<protein>
    <submittedName>
        <fullName evidence="1">Uncharacterized protein</fullName>
    </submittedName>
</protein>
<proteinExistence type="predicted"/>